<protein>
    <recommendedName>
        <fullName evidence="1">Plastocyanin-like domain-containing protein</fullName>
    </recommendedName>
</protein>
<evidence type="ECO:0000259" key="1">
    <source>
        <dbReference type="Pfam" id="PF00394"/>
    </source>
</evidence>
<name>B9I0M7_POPTR</name>
<feature type="domain" description="Plastocyanin-like" evidence="1">
    <location>
        <begin position="3"/>
        <end position="48"/>
    </location>
</feature>
<gene>
    <name evidence="2" type="ORF">POPTR_011G147200</name>
</gene>
<organism evidence="2 3">
    <name type="scientific">Populus trichocarpa</name>
    <name type="common">Western balsam poplar</name>
    <name type="synonym">Populus balsamifera subsp. trichocarpa</name>
    <dbReference type="NCBI Taxonomy" id="3694"/>
    <lineage>
        <taxon>Eukaryota</taxon>
        <taxon>Viridiplantae</taxon>
        <taxon>Streptophyta</taxon>
        <taxon>Embryophyta</taxon>
        <taxon>Tracheophyta</taxon>
        <taxon>Spermatophyta</taxon>
        <taxon>Magnoliopsida</taxon>
        <taxon>eudicotyledons</taxon>
        <taxon>Gunneridae</taxon>
        <taxon>Pentapetalae</taxon>
        <taxon>rosids</taxon>
        <taxon>fabids</taxon>
        <taxon>Malpighiales</taxon>
        <taxon>Salicaceae</taxon>
        <taxon>Saliceae</taxon>
        <taxon>Populus</taxon>
    </lineage>
</organism>
<dbReference type="Gene3D" id="2.60.40.420">
    <property type="entry name" value="Cupredoxins - blue copper proteins"/>
    <property type="match status" value="1"/>
</dbReference>
<reference evidence="2 3" key="1">
    <citation type="journal article" date="2006" name="Science">
        <title>The genome of black cottonwood, Populus trichocarpa (Torr. &amp; Gray).</title>
        <authorList>
            <person name="Tuskan G.A."/>
            <person name="Difazio S."/>
            <person name="Jansson S."/>
            <person name="Bohlmann J."/>
            <person name="Grigoriev I."/>
            <person name="Hellsten U."/>
            <person name="Putnam N."/>
            <person name="Ralph S."/>
            <person name="Rombauts S."/>
            <person name="Salamov A."/>
            <person name="Schein J."/>
            <person name="Sterck L."/>
            <person name="Aerts A."/>
            <person name="Bhalerao R.R."/>
            <person name="Bhalerao R.P."/>
            <person name="Blaudez D."/>
            <person name="Boerjan W."/>
            <person name="Brun A."/>
            <person name="Brunner A."/>
            <person name="Busov V."/>
            <person name="Campbell M."/>
            <person name="Carlson J."/>
            <person name="Chalot M."/>
            <person name="Chapman J."/>
            <person name="Chen G.L."/>
            <person name="Cooper D."/>
            <person name="Coutinho P.M."/>
            <person name="Couturier J."/>
            <person name="Covert S."/>
            <person name="Cronk Q."/>
            <person name="Cunningham R."/>
            <person name="Davis J."/>
            <person name="Degroeve S."/>
            <person name="Dejardin A."/>
            <person name="Depamphilis C."/>
            <person name="Detter J."/>
            <person name="Dirks B."/>
            <person name="Dubchak I."/>
            <person name="Duplessis S."/>
            <person name="Ehlting J."/>
            <person name="Ellis B."/>
            <person name="Gendler K."/>
            <person name="Goodstein D."/>
            <person name="Gribskov M."/>
            <person name="Grimwood J."/>
            <person name="Groover A."/>
            <person name="Gunter L."/>
            <person name="Hamberger B."/>
            <person name="Heinze B."/>
            <person name="Helariutta Y."/>
            <person name="Henrissat B."/>
            <person name="Holligan D."/>
            <person name="Holt R."/>
            <person name="Huang W."/>
            <person name="Islam-Faridi N."/>
            <person name="Jones S."/>
            <person name="Jones-Rhoades M."/>
            <person name="Jorgensen R."/>
            <person name="Joshi C."/>
            <person name="Kangasjarvi J."/>
            <person name="Karlsson J."/>
            <person name="Kelleher C."/>
            <person name="Kirkpatrick R."/>
            <person name="Kirst M."/>
            <person name="Kohler A."/>
            <person name="Kalluri U."/>
            <person name="Larimer F."/>
            <person name="Leebens-Mack J."/>
            <person name="Leple J.C."/>
            <person name="Locascio P."/>
            <person name="Lou Y."/>
            <person name="Lucas S."/>
            <person name="Martin F."/>
            <person name="Montanini B."/>
            <person name="Napoli C."/>
            <person name="Nelson D.R."/>
            <person name="Nelson C."/>
            <person name="Nieminen K."/>
            <person name="Nilsson O."/>
            <person name="Pereda V."/>
            <person name="Peter G."/>
            <person name="Philippe R."/>
            <person name="Pilate G."/>
            <person name="Poliakov A."/>
            <person name="Razumovskaya J."/>
            <person name="Richardson P."/>
            <person name="Rinaldi C."/>
            <person name="Ritland K."/>
            <person name="Rouze P."/>
            <person name="Ryaboy D."/>
            <person name="Schmutz J."/>
            <person name="Schrader J."/>
            <person name="Segerman B."/>
            <person name="Shin H."/>
            <person name="Siddiqui A."/>
            <person name="Sterky F."/>
            <person name="Terry A."/>
            <person name="Tsai C.J."/>
            <person name="Uberbacher E."/>
            <person name="Unneberg P."/>
            <person name="Vahala J."/>
            <person name="Wall K."/>
            <person name="Wessler S."/>
            <person name="Yang G."/>
            <person name="Yin T."/>
            <person name="Douglas C."/>
            <person name="Marra M."/>
            <person name="Sandberg G."/>
            <person name="Van de Peer Y."/>
            <person name="Rokhsar D."/>
        </authorList>
    </citation>
    <scope>NUCLEOTIDE SEQUENCE [LARGE SCALE GENOMIC DNA]</scope>
    <source>
        <strain evidence="3">cv. Nisqually</strain>
    </source>
</reference>
<accession>B9I0M7</accession>
<dbReference type="Proteomes" id="UP000006729">
    <property type="component" value="Chromosome 11"/>
</dbReference>
<dbReference type="EMBL" id="CM009300">
    <property type="protein sequence ID" value="PNT13516.1"/>
    <property type="molecule type" value="Genomic_DNA"/>
</dbReference>
<dbReference type="STRING" id="3694.B9I0M7"/>
<dbReference type="Pfam" id="PF00394">
    <property type="entry name" value="Cu-oxidase"/>
    <property type="match status" value="1"/>
</dbReference>
<dbReference type="InterPro" id="IPR001117">
    <property type="entry name" value="Cu-oxidase_2nd"/>
</dbReference>
<sequence>MTVETDRVYVDPFVTESNLYIYPCEAYSVLVTTGKDPHRNCGISINMIARKPATPNGFAINLIYEFNPLDAQPLP</sequence>
<keyword evidence="3" id="KW-1185">Reference proteome</keyword>
<proteinExistence type="predicted"/>
<dbReference type="InParanoid" id="B9I0M7"/>
<dbReference type="HOGENOM" id="CLU_2675648_0_0_1"/>
<dbReference type="AlphaFoldDB" id="B9I0M7"/>
<evidence type="ECO:0000313" key="3">
    <source>
        <dbReference type="Proteomes" id="UP000006729"/>
    </source>
</evidence>
<dbReference type="InterPro" id="IPR008972">
    <property type="entry name" value="Cupredoxin"/>
</dbReference>
<evidence type="ECO:0000313" key="2">
    <source>
        <dbReference type="EMBL" id="PNT13516.1"/>
    </source>
</evidence>